<keyword evidence="1" id="KW-0001">2Fe-2S</keyword>
<evidence type="ECO:0000259" key="6">
    <source>
        <dbReference type="PROSITE" id="PS51296"/>
    </source>
</evidence>
<evidence type="ECO:0000256" key="4">
    <source>
        <dbReference type="ARBA" id="ARBA00023004"/>
    </source>
</evidence>
<dbReference type="RefSeq" id="WP_172317825.1">
    <property type="nucleotide sequence ID" value="NZ_WOEY01000159.1"/>
</dbReference>
<sequence>MSQYVLNTWYPLTWSRNVGRDLSAHRVVERDVVLFRSQDGKVVAMEDACPHRLLPLSMGRLKGDSIECGYHGVVFDCSGKCTHIPGQEMIPANATVQTFPTHENMGLVWIWMGEPALADVSKVFDLPQYHDPAWRAVEGDAQVYRTNYLSLCDNLCDPAHVSFVHQTTLGNSAGNNVPIQHEQQERKIVTWRYINDAPPIPLFAKYGNFSGNVDRWQQYHYYAPSITIVDAGCAPTGTGAEKGNRENCMQLYGCHFMTPVDEETTIDHWLYVRNFVANPDLDATLSADFRVAFDEDRVVLEGIATNEKRFTHLKTIKIAIDAGPRRMRRMVDGLIEKESVR</sequence>
<dbReference type="Proteomes" id="UP000652198">
    <property type="component" value="Unassembled WGS sequence"/>
</dbReference>
<comment type="caution">
    <text evidence="7">The sequence shown here is derived from an EMBL/GenBank/DDBJ whole genome shotgun (WGS) entry which is preliminary data.</text>
</comment>
<keyword evidence="4" id="KW-0408">Iron</keyword>
<gene>
    <name evidence="7" type="ORF">GNZ12_39400</name>
</gene>
<evidence type="ECO:0000256" key="1">
    <source>
        <dbReference type="ARBA" id="ARBA00022714"/>
    </source>
</evidence>
<dbReference type="SUPFAM" id="SSF50022">
    <property type="entry name" value="ISP domain"/>
    <property type="match status" value="1"/>
</dbReference>
<evidence type="ECO:0000256" key="5">
    <source>
        <dbReference type="ARBA" id="ARBA00023014"/>
    </source>
</evidence>
<evidence type="ECO:0000256" key="2">
    <source>
        <dbReference type="ARBA" id="ARBA00022723"/>
    </source>
</evidence>
<dbReference type="CDD" id="cd08878">
    <property type="entry name" value="RHO_alpha_C_DMO-like"/>
    <property type="match status" value="1"/>
</dbReference>
<keyword evidence="8" id="KW-1185">Reference proteome</keyword>
<dbReference type="InterPro" id="IPR050584">
    <property type="entry name" value="Cholesterol_7-desaturase"/>
</dbReference>
<dbReference type="SUPFAM" id="SSF55961">
    <property type="entry name" value="Bet v1-like"/>
    <property type="match status" value="1"/>
</dbReference>
<name>A0ABX2C4Y0_9BURK</name>
<proteinExistence type="predicted"/>
<accession>A0ABX2C4Y0</accession>
<dbReference type="EMBL" id="WOEY01000159">
    <property type="protein sequence ID" value="NPT47253.1"/>
    <property type="molecule type" value="Genomic_DNA"/>
</dbReference>
<dbReference type="InterPro" id="IPR036922">
    <property type="entry name" value="Rieske_2Fe-2S_sf"/>
</dbReference>
<organism evidence="7 8">
    <name type="scientific">Paraburkholderia solitsugae</name>
    <dbReference type="NCBI Taxonomy" id="2675748"/>
    <lineage>
        <taxon>Bacteria</taxon>
        <taxon>Pseudomonadati</taxon>
        <taxon>Pseudomonadota</taxon>
        <taxon>Betaproteobacteria</taxon>
        <taxon>Burkholderiales</taxon>
        <taxon>Burkholderiaceae</taxon>
        <taxon>Paraburkholderia</taxon>
    </lineage>
</organism>
<keyword evidence="5" id="KW-0411">Iron-sulfur</keyword>
<dbReference type="PANTHER" id="PTHR21266">
    <property type="entry name" value="IRON-SULFUR DOMAIN CONTAINING PROTEIN"/>
    <property type="match status" value="1"/>
</dbReference>
<dbReference type="InterPro" id="IPR044043">
    <property type="entry name" value="VanA_C_cat"/>
</dbReference>
<dbReference type="Gene3D" id="2.102.10.10">
    <property type="entry name" value="Rieske [2Fe-2S] iron-sulphur domain"/>
    <property type="match status" value="1"/>
</dbReference>
<protein>
    <submittedName>
        <fullName evidence="7">Rieske 2Fe-2S domain-containing protein</fullName>
    </submittedName>
</protein>
<feature type="domain" description="Rieske" evidence="6">
    <location>
        <begin position="9"/>
        <end position="110"/>
    </location>
</feature>
<keyword evidence="2" id="KW-0479">Metal-binding</keyword>
<dbReference type="Pfam" id="PF00355">
    <property type="entry name" value="Rieske"/>
    <property type="match status" value="1"/>
</dbReference>
<dbReference type="Gene3D" id="3.90.380.10">
    <property type="entry name" value="Naphthalene 1,2-dioxygenase Alpha Subunit, Chain A, domain 1"/>
    <property type="match status" value="1"/>
</dbReference>
<dbReference type="PANTHER" id="PTHR21266:SF60">
    <property type="entry name" value="3-KETOSTEROID-9-ALPHA-MONOOXYGENASE, OXYGENASE COMPONENT"/>
    <property type="match status" value="1"/>
</dbReference>
<evidence type="ECO:0000313" key="7">
    <source>
        <dbReference type="EMBL" id="NPT47253.1"/>
    </source>
</evidence>
<reference evidence="7 8" key="1">
    <citation type="submission" date="2019-11" db="EMBL/GenBank/DDBJ databases">
        <title>Metabolism of dissolved organic matter in forest soils.</title>
        <authorList>
            <person name="Cyle K.T."/>
            <person name="Wilhelm R.C."/>
            <person name="Martinez C.E."/>
        </authorList>
    </citation>
    <scope>NUCLEOTIDE SEQUENCE [LARGE SCALE GENOMIC DNA]</scope>
    <source>
        <strain evidence="7 8">1N</strain>
    </source>
</reference>
<evidence type="ECO:0000256" key="3">
    <source>
        <dbReference type="ARBA" id="ARBA00023002"/>
    </source>
</evidence>
<dbReference type="InterPro" id="IPR017941">
    <property type="entry name" value="Rieske_2Fe-2S"/>
</dbReference>
<dbReference type="PROSITE" id="PS51296">
    <property type="entry name" value="RIESKE"/>
    <property type="match status" value="1"/>
</dbReference>
<keyword evidence="3" id="KW-0560">Oxidoreductase</keyword>
<evidence type="ECO:0000313" key="8">
    <source>
        <dbReference type="Proteomes" id="UP000652198"/>
    </source>
</evidence>
<dbReference type="Pfam" id="PF19112">
    <property type="entry name" value="VanA_C"/>
    <property type="match status" value="1"/>
</dbReference>